<proteinExistence type="predicted"/>
<feature type="chain" id="PRO_5045379839" evidence="2">
    <location>
        <begin position="24"/>
        <end position="413"/>
    </location>
</feature>
<keyword evidence="1" id="KW-0472">Membrane</keyword>
<organism evidence="5 6">
    <name type="scientific">Pontibacter locisalis</name>
    <dbReference type="NCBI Taxonomy" id="1719035"/>
    <lineage>
        <taxon>Bacteria</taxon>
        <taxon>Pseudomonadati</taxon>
        <taxon>Bacteroidota</taxon>
        <taxon>Cytophagia</taxon>
        <taxon>Cytophagales</taxon>
        <taxon>Hymenobacteraceae</taxon>
        <taxon>Pontibacter</taxon>
    </lineage>
</organism>
<comment type="caution">
    <text evidence="5">The sequence shown here is derived from an EMBL/GenBank/DDBJ whole genome shotgun (WGS) entry which is preliminary data.</text>
</comment>
<dbReference type="RefSeq" id="WP_377505791.1">
    <property type="nucleotide sequence ID" value="NZ_JBHULU010000012.1"/>
</dbReference>
<keyword evidence="1" id="KW-0812">Transmembrane</keyword>
<feature type="transmembrane region" description="Helical" evidence="1">
    <location>
        <begin position="262"/>
        <end position="285"/>
    </location>
</feature>
<sequence>MKKHLKTLLFLLAFCFYALQGQAQFEGYQLSPDAKISLITCSSGNDLYAVFGHSAVRVQDPASGMDIIFNYGTFDFNEPNFYLKFAQGKLRYKLSAAHFSDFLYSYTMDNRSVYEQVLNLTPEQRQKYWGFLTHNFLPENRFYLYDFFFDNCATRIRDGLEATFPDNQIAFQLDEFDRDYTFRNLIDLYLPPQPWGDFGIDLALGAVIDQEATPYQYMFLPDYLSKGFANATIMQNGHMVPLTGLPQAVFLQDTSRLPETPLFTPLLLCWVILVLVTAITVFDFMRRRRSRALDFTLFLITGFLGVVFLLLWFATDHQATANNFNLLWGIPTHLIVAIYIAKKVALPKWLEVYLLLTAAISALLVIGWPWWPQQFHMAFLPIVLAIGMRAAYTVWLSKKAPVPVTTSKVKERI</sequence>
<feature type="domain" description="Lnb N-terminal periplasmic" evidence="3">
    <location>
        <begin position="34"/>
        <end position="173"/>
    </location>
</feature>
<evidence type="ECO:0000259" key="3">
    <source>
        <dbReference type="Pfam" id="PF13387"/>
    </source>
</evidence>
<keyword evidence="2" id="KW-0732">Signal</keyword>
<dbReference type="Proteomes" id="UP001597544">
    <property type="component" value="Unassembled WGS sequence"/>
</dbReference>
<evidence type="ECO:0000313" key="5">
    <source>
        <dbReference type="EMBL" id="MFD2514037.1"/>
    </source>
</evidence>
<protein>
    <submittedName>
        <fullName evidence="5">DUF4105 domain-containing protein</fullName>
    </submittedName>
</protein>
<dbReference type="Pfam" id="PF25221">
    <property type="entry name" value="5TMH_Lnb"/>
    <property type="match status" value="1"/>
</dbReference>
<feature type="domain" description="Lnb-like transmembrane" evidence="4">
    <location>
        <begin position="261"/>
        <end position="399"/>
    </location>
</feature>
<evidence type="ECO:0000256" key="1">
    <source>
        <dbReference type="SAM" id="Phobius"/>
    </source>
</evidence>
<keyword evidence="6" id="KW-1185">Reference proteome</keyword>
<feature type="transmembrane region" description="Helical" evidence="1">
    <location>
        <begin position="352"/>
        <end position="371"/>
    </location>
</feature>
<feature type="transmembrane region" description="Helical" evidence="1">
    <location>
        <begin position="292"/>
        <end position="314"/>
    </location>
</feature>
<reference evidence="6" key="1">
    <citation type="journal article" date="2019" name="Int. J. Syst. Evol. Microbiol.">
        <title>The Global Catalogue of Microorganisms (GCM) 10K type strain sequencing project: providing services to taxonomists for standard genome sequencing and annotation.</title>
        <authorList>
            <consortium name="The Broad Institute Genomics Platform"/>
            <consortium name="The Broad Institute Genome Sequencing Center for Infectious Disease"/>
            <person name="Wu L."/>
            <person name="Ma J."/>
        </authorList>
    </citation>
    <scope>NUCLEOTIDE SEQUENCE [LARGE SCALE GENOMIC DNA]</scope>
    <source>
        <strain evidence="6">KCTC 42498</strain>
    </source>
</reference>
<evidence type="ECO:0000313" key="6">
    <source>
        <dbReference type="Proteomes" id="UP001597544"/>
    </source>
</evidence>
<dbReference type="EMBL" id="JBHULU010000012">
    <property type="protein sequence ID" value="MFD2514037.1"/>
    <property type="molecule type" value="Genomic_DNA"/>
</dbReference>
<keyword evidence="1" id="KW-1133">Transmembrane helix</keyword>
<accession>A0ABW5IM90</accession>
<gene>
    <name evidence="5" type="ORF">ACFSRY_09185</name>
</gene>
<name>A0ABW5IM90_9BACT</name>
<dbReference type="Pfam" id="PF13387">
    <property type="entry name" value="Lnb_N"/>
    <property type="match status" value="1"/>
</dbReference>
<evidence type="ECO:0000256" key="2">
    <source>
        <dbReference type="SAM" id="SignalP"/>
    </source>
</evidence>
<dbReference type="InterPro" id="IPR025178">
    <property type="entry name" value="Lnb_N"/>
</dbReference>
<feature type="signal peptide" evidence="2">
    <location>
        <begin position="1"/>
        <end position="23"/>
    </location>
</feature>
<feature type="transmembrane region" description="Helical" evidence="1">
    <location>
        <begin position="326"/>
        <end position="345"/>
    </location>
</feature>
<dbReference type="InterPro" id="IPR057436">
    <property type="entry name" value="5TMH_Lnb"/>
</dbReference>
<evidence type="ECO:0000259" key="4">
    <source>
        <dbReference type="Pfam" id="PF25221"/>
    </source>
</evidence>
<feature type="transmembrane region" description="Helical" evidence="1">
    <location>
        <begin position="377"/>
        <end position="396"/>
    </location>
</feature>